<dbReference type="SUPFAM" id="SSF51445">
    <property type="entry name" value="(Trans)glycosidases"/>
    <property type="match status" value="1"/>
</dbReference>
<dbReference type="InterPro" id="IPR002772">
    <property type="entry name" value="Glyco_hydro_3_C"/>
</dbReference>
<keyword evidence="3" id="KW-0812">Transmembrane</keyword>
<dbReference type="InterPro" id="IPR013783">
    <property type="entry name" value="Ig-like_fold"/>
</dbReference>
<dbReference type="InterPro" id="IPR001764">
    <property type="entry name" value="Glyco_hydro_3_N"/>
</dbReference>
<dbReference type="InterPro" id="IPR026891">
    <property type="entry name" value="Fn3-like"/>
</dbReference>
<reference evidence="5" key="2">
    <citation type="submission" date="2021-04" db="EMBL/GenBank/DDBJ databases">
        <authorList>
            <person name="Gilroy R."/>
        </authorList>
    </citation>
    <scope>NUCLEOTIDE SEQUENCE</scope>
    <source>
        <strain evidence="5">12435</strain>
    </source>
</reference>
<comment type="caution">
    <text evidence="5">The sequence shown here is derived from an EMBL/GenBank/DDBJ whole genome shotgun (WGS) entry which is preliminary data.</text>
</comment>
<dbReference type="Gene3D" id="3.20.20.300">
    <property type="entry name" value="Glycoside hydrolase, family 3, N-terminal domain"/>
    <property type="match status" value="1"/>
</dbReference>
<dbReference type="GO" id="GO:0005975">
    <property type="term" value="P:carbohydrate metabolic process"/>
    <property type="evidence" value="ECO:0007669"/>
    <property type="project" value="InterPro"/>
</dbReference>
<dbReference type="PRINTS" id="PR00133">
    <property type="entry name" value="GLHYDRLASE3"/>
</dbReference>
<comment type="similarity">
    <text evidence="1">Belongs to the glycosyl hydrolase 3 family.</text>
</comment>
<reference evidence="5" key="1">
    <citation type="journal article" date="2021" name="PeerJ">
        <title>Extensive microbial diversity within the chicken gut microbiome revealed by metagenomics and culture.</title>
        <authorList>
            <person name="Gilroy R."/>
            <person name="Ravi A."/>
            <person name="Getino M."/>
            <person name="Pursley I."/>
            <person name="Horton D.L."/>
            <person name="Alikhan N.F."/>
            <person name="Baker D."/>
            <person name="Gharbi K."/>
            <person name="Hall N."/>
            <person name="Watson M."/>
            <person name="Adriaenssens E.M."/>
            <person name="Foster-Nyarko E."/>
            <person name="Jarju S."/>
            <person name="Secka A."/>
            <person name="Antonio M."/>
            <person name="Oren A."/>
            <person name="Chaudhuri R.R."/>
            <person name="La Ragione R."/>
            <person name="Hildebrand F."/>
            <person name="Pallen M.J."/>
        </authorList>
    </citation>
    <scope>NUCLEOTIDE SEQUENCE</scope>
    <source>
        <strain evidence="5">12435</strain>
    </source>
</reference>
<keyword evidence="2 5" id="KW-0378">Hydrolase</keyword>
<evidence type="ECO:0000256" key="3">
    <source>
        <dbReference type="SAM" id="Phobius"/>
    </source>
</evidence>
<dbReference type="InterPro" id="IPR017853">
    <property type="entry name" value="GH"/>
</dbReference>
<keyword evidence="3" id="KW-1133">Transmembrane helix</keyword>
<dbReference type="Proteomes" id="UP000823990">
    <property type="component" value="Unassembled WGS sequence"/>
</dbReference>
<dbReference type="PANTHER" id="PTHR42715">
    <property type="entry name" value="BETA-GLUCOSIDASE"/>
    <property type="match status" value="1"/>
</dbReference>
<evidence type="ECO:0000256" key="1">
    <source>
        <dbReference type="ARBA" id="ARBA00005336"/>
    </source>
</evidence>
<dbReference type="PANTHER" id="PTHR42715:SF10">
    <property type="entry name" value="BETA-GLUCOSIDASE"/>
    <property type="match status" value="1"/>
</dbReference>
<dbReference type="EMBL" id="DXHS01000006">
    <property type="protein sequence ID" value="HIW01751.1"/>
    <property type="molecule type" value="Genomic_DNA"/>
</dbReference>
<sequence length="1056" mass="116573">MSEGKKKMSNRVFRAIMIPIIVVLFALILGVTIAMHSFSKVMNFWFGAGETVITPAEGTEDWNTDYYGKNSGSKEKASENAAKVSGQLQDEGTVLLKNAGNALPLDQSKEREKKVSAFGWSFSYPIYGGTGSNKLDPEGYITPQKGLEEAGFTVNGELVSEYTEWAESSTYQGITGMMDAIMGKYSDISCAGRPMNDFGYADWDVIEMSMTSDIANAAAEYSDVALVYLSRQAGENGDVPTTMGASTFANRDGSRNFGFNEDKHYLQLTDDEEQLLDSVTAAGFEKVIVVLNSLNIMQVDDLENDDRVDAILWVGGPGEIGFRSLGNILSGKTTPSGKTADIWAADFTKDPTFCNFADPDHYYYPYMRDITKLSHMYTNINETNTPYKGGAMVQYEEGVYVGYRYYETAHDIGQSGFDYDEAVTYPFGYGLSYTTFSQRIVGSSLDGDEMSVTVEVKNTGNKYAGKDVVQLYLTPPYHEEYGIEKSTVSLVAFAKTGLIEPGDDTTVTLRFTKDDLTSYDHETNKCYVLDDGEYVFSLRSDSHTVLEYEGEKQTVSWTNAERKIYNAEHDGARRTEREAQEEHKAVDADYTAAVNVFDDALIDAEMDKMTVLSRADKFARMPDAVTDEDRVASADLIAALQRYEVKEDPAANMPVTGADNGLSLIDMRGLDYEDPVWEELLDQLSVDDMLKLVEFGYGTEEISSVNARPTYAADSPQCLQYAYWSGVGGADSELLNAYPCLNVIACTWNVDLAKSMGDAIGEEGSQWGVSGWYAPGLNLHRSPFGGRNFEYYSEDPVISGKMCAAMMEGASAKGLLGYVKHFALNDQESFRQGYLYAMNNGVCTWADEQTIRELYLRPFEIAVKEAKMTINYINDSNGGWGQRTMSACITVMSSFNRIGSEWAGASYGLLTQILRNEWGFRGQVMTDFRNTQKAGGSYYYMDKDAMIAAGGDSILATTVDRTGDPWLDIESATAVNRLRNASKNVLYAIAHSNGMQGIAPGSIVSTKLAPWEIVLILANVLIYAAVAGGIVWIVLRTLDEKKHPDKYKNKKRGSAV</sequence>
<accession>A0A9D1PZ64</accession>
<evidence type="ECO:0000313" key="6">
    <source>
        <dbReference type="Proteomes" id="UP000823990"/>
    </source>
</evidence>
<feature type="transmembrane region" description="Helical" evidence="3">
    <location>
        <begin position="1013"/>
        <end position="1035"/>
    </location>
</feature>
<gene>
    <name evidence="5" type="ORF">H9892_00200</name>
</gene>
<feature type="domain" description="Fibronectin type III-like" evidence="4">
    <location>
        <begin position="467"/>
        <end position="542"/>
    </location>
</feature>
<feature type="transmembrane region" description="Helical" evidence="3">
    <location>
        <begin position="12"/>
        <end position="35"/>
    </location>
</feature>
<dbReference type="SUPFAM" id="SSF52279">
    <property type="entry name" value="Beta-D-glucan exohydrolase, C-terminal domain"/>
    <property type="match status" value="1"/>
</dbReference>
<dbReference type="Gene3D" id="2.60.40.10">
    <property type="entry name" value="Immunoglobulins"/>
    <property type="match status" value="1"/>
</dbReference>
<dbReference type="Pfam" id="PF01915">
    <property type="entry name" value="Glyco_hydro_3_C"/>
    <property type="match status" value="1"/>
</dbReference>
<name>A0A9D1PZ64_9FIRM</name>
<keyword evidence="3" id="KW-0472">Membrane</keyword>
<protein>
    <submittedName>
        <fullName evidence="5">Glycoside hydrolase family 3 C-terminal domain-containing protein</fullName>
    </submittedName>
</protein>
<dbReference type="Pfam" id="PF14310">
    <property type="entry name" value="Fn3-like"/>
    <property type="match status" value="1"/>
</dbReference>
<dbReference type="Pfam" id="PF00933">
    <property type="entry name" value="Glyco_hydro_3"/>
    <property type="match status" value="1"/>
</dbReference>
<dbReference type="InterPro" id="IPR050288">
    <property type="entry name" value="Cellulose_deg_GH3"/>
</dbReference>
<dbReference type="AlphaFoldDB" id="A0A9D1PZ64"/>
<evidence type="ECO:0000256" key="2">
    <source>
        <dbReference type="ARBA" id="ARBA00022801"/>
    </source>
</evidence>
<dbReference type="InterPro" id="IPR036962">
    <property type="entry name" value="Glyco_hydro_3_N_sf"/>
</dbReference>
<dbReference type="GO" id="GO:0004553">
    <property type="term" value="F:hydrolase activity, hydrolyzing O-glycosyl compounds"/>
    <property type="evidence" value="ECO:0007669"/>
    <property type="project" value="InterPro"/>
</dbReference>
<evidence type="ECO:0000259" key="4">
    <source>
        <dbReference type="SMART" id="SM01217"/>
    </source>
</evidence>
<dbReference type="Gene3D" id="3.40.50.1700">
    <property type="entry name" value="Glycoside hydrolase family 3 C-terminal domain"/>
    <property type="match status" value="1"/>
</dbReference>
<dbReference type="SMART" id="SM01217">
    <property type="entry name" value="Fn3_like"/>
    <property type="match status" value="1"/>
</dbReference>
<dbReference type="InterPro" id="IPR036881">
    <property type="entry name" value="Glyco_hydro_3_C_sf"/>
</dbReference>
<evidence type="ECO:0000313" key="5">
    <source>
        <dbReference type="EMBL" id="HIW01751.1"/>
    </source>
</evidence>
<proteinExistence type="inferred from homology"/>
<organism evidence="5 6">
    <name type="scientific">Candidatus Protoclostridium stercorigallinarum</name>
    <dbReference type="NCBI Taxonomy" id="2838741"/>
    <lineage>
        <taxon>Bacteria</taxon>
        <taxon>Bacillati</taxon>
        <taxon>Bacillota</taxon>
        <taxon>Clostridia</taxon>
        <taxon>Candidatus Protoclostridium</taxon>
    </lineage>
</organism>